<feature type="compositionally biased region" description="Acidic residues" evidence="6">
    <location>
        <begin position="361"/>
        <end position="370"/>
    </location>
</feature>
<keyword evidence="3" id="KW-0238">DNA-binding</keyword>
<dbReference type="Proteomes" id="UP000006591">
    <property type="component" value="Chromosome 3"/>
</dbReference>
<feature type="domain" description="TF-B3" evidence="7">
    <location>
        <begin position="1141"/>
        <end position="1241"/>
    </location>
</feature>
<keyword evidence="5" id="KW-0539">Nucleus</keyword>
<feature type="domain" description="TF-B3" evidence="7">
    <location>
        <begin position="26"/>
        <end position="119"/>
    </location>
</feature>
<evidence type="ECO:0000256" key="3">
    <source>
        <dbReference type="ARBA" id="ARBA00023125"/>
    </source>
</evidence>
<sequence length="1601" mass="181457">MAGSGSCMKKSCVCCQKYLEHLDGKMNCFVRRMTADSRRSMIMPCKFVNHFGGDFSGTIKLQSPNGILYAVEVTKCKNKTVLRCGWEAFVDAHHIEENDSLLFRRVENSRFEVLIFDSDDCEKNHQRVKDLPEIKREASAIVEKQQTWHLLLRIQAREDSPSEHESVESGDLETSQEPYVLSRRSYLSEFQKEKVDALIQEIQPETTAFVAIMRKSNVQLPTPFLVISFCYAEVHFPHKSVTVTLQRPCKSKKWHPRFYKRKDARMNILRGSWVEFVKDNRVQEQDICVFVPTKDARRNFTFTVHLLRVAAAYSRGGTGVDRAGSSLGRTDVKSASEISIKEEPIDQEENVSSRNRYGVSDESEEDEDSEGPAHPPYIVPCKSRLSRLQKKIVEEKVRSIQSKFPVYVAIMKKSNVERSASRCQLELGARFAAAVHLPDRRQTVVLQRRGERWATVMQIRSGTRRLLISGWHRFVRDNRLRVGDICLFEFKTHERWRLTMAVHAIFREHSRVALPRGGSGGDDPAAPLPHPYPLLRSASPSPERPPAKPRGHKDGSGGVLLVSSRSGGLGSRPEWRRRCLPDPRRSGRIWRDGLAARTGDGGGRGELRGVVLWVMAAGMATVLGWRWWRPRIRRWRTRIRRRRTRIRRRRGGQRWPEHASTPRLPLASSGAPLDIGRRWWRGRRPDLAPCPDPARPRVGTGWLESGRRAGGVNIAGNTHRKKSCACCKEYLEHLGGKMRCFLRRMAADSMHSMIMPDRFVSHFGGKIPGTIKLESPNGILYVVEVTECMNKTLLQCGWEAFVDAHNIKEGESLLFRHIENSRYEVLILDSDDCEKVFSCAGIRNGSCVQDKTVDPVDSSGSSSNDTTQSSRSRNTENLTAMCSSSEKSGEDSPSGYEFHESVEPQTPSGSDYVLSRRTYLSEAQKERVVAHIQDIQPEITVFVAVMKKCNLQSPAPYLVISSRYASVHFPRETATITLQRPSKRKKWYPRFYKRIDKSDHMLRGQWQNFVHDNCLQEEDICLFVPTKGGRNFAFTVHLLQAEATHSRDGTDVHKIGSSQNKRNSKMASQVHIKEAPGGDVSSESNKHGVSHESLESEDSDGPSEPPYISSMRRRLSQLQKKTVEEKVRAIQSEIPICVATISKLAGSGGKGKFRGLELSSRYAASYLPDKNHQTLVLQCKGMIWQINLVVRRRYTKGKRWFLTAGWRKFAHDNRLRVGDFCLFELKKKKKLTMEVHIISNLQLHMAGGGSRMKKSCACCKRYLEHLGGKMSCFLIRMTTDSMHSMIIPDRFVNHFGGKIPGTIKLESPNGILYVVEVTECMNKTVLQCGWEAFVDAHHIKVGDSLLFRHIENSCFEVMILDSDGCERVFSCAGIKTSSCVHDKTVDPVDTSGRSSDDTAQPSRSERFVRCQRDTSNDRRNTASLTVVSSSSEESENVSLKSNRNGVSDESQESEDSEGPAGPPYILSWKSKRRLSSLQKKIIKEKVRSIQSEVPIYVAIMNKSNIGLISSPCQLELGARYAAAVHLPDRRQAVVLQRMGQRWDTVMQTKSGRCTTRRFLINGWSRFVRDNRLCVGDICLLELKKHESKLTMTVHTIFSQQS</sequence>
<evidence type="ECO:0000259" key="7">
    <source>
        <dbReference type="PROSITE" id="PS50863"/>
    </source>
</evidence>
<dbReference type="STRING" id="4536.A0A0E0GQK2"/>
<reference evidence="8" key="1">
    <citation type="submission" date="2015-04" db="UniProtKB">
        <authorList>
            <consortium name="EnsemblPlants"/>
        </authorList>
    </citation>
    <scope>IDENTIFICATION</scope>
    <source>
        <strain evidence="8">SL10</strain>
    </source>
</reference>
<feature type="domain" description="TF-B3" evidence="7">
    <location>
        <begin position="410"/>
        <end position="504"/>
    </location>
</feature>
<dbReference type="InterPro" id="IPR044837">
    <property type="entry name" value="REM16-like"/>
</dbReference>
<keyword evidence="2" id="KW-0805">Transcription regulation</keyword>
<dbReference type="EnsemblPlants" id="ONIVA03G27260.1">
    <property type="protein sequence ID" value="ONIVA03G27260.1"/>
    <property type="gene ID" value="ONIVA03G27260"/>
</dbReference>
<evidence type="ECO:0000256" key="1">
    <source>
        <dbReference type="ARBA" id="ARBA00004123"/>
    </source>
</evidence>
<keyword evidence="9" id="KW-1185">Reference proteome</keyword>
<feature type="domain" description="TF-B3" evidence="7">
    <location>
        <begin position="1530"/>
        <end position="1597"/>
    </location>
</feature>
<dbReference type="InterPro" id="IPR015300">
    <property type="entry name" value="DNA-bd_pseudobarrel_sf"/>
</dbReference>
<feature type="region of interest" description="Disordered" evidence="6">
    <location>
        <begin position="515"/>
        <end position="559"/>
    </location>
</feature>
<dbReference type="Gramene" id="ONIVA03G27260.1">
    <property type="protein sequence ID" value="ONIVA03G27260.1"/>
    <property type="gene ID" value="ONIVA03G27260"/>
</dbReference>
<dbReference type="Pfam" id="PF02362">
    <property type="entry name" value="B3"/>
    <property type="match status" value="8"/>
</dbReference>
<feature type="domain" description="TF-B3" evidence="7">
    <location>
        <begin position="738"/>
        <end position="831"/>
    </location>
</feature>
<feature type="compositionally biased region" description="Basic and acidic residues" evidence="6">
    <location>
        <begin position="1084"/>
        <end position="1094"/>
    </location>
</feature>
<dbReference type="PROSITE" id="PS50863">
    <property type="entry name" value="B3"/>
    <property type="match status" value="8"/>
</dbReference>
<dbReference type="PANTHER" id="PTHR31391">
    <property type="entry name" value="B3 DOMAIN-CONTAINING PROTEIN OS11G0197600-RELATED"/>
    <property type="match status" value="1"/>
</dbReference>
<feature type="region of interest" description="Disordered" evidence="6">
    <location>
        <begin position="1383"/>
        <end position="1464"/>
    </location>
</feature>
<feature type="compositionally biased region" description="Basic and acidic residues" evidence="6">
    <location>
        <begin position="1045"/>
        <end position="1054"/>
    </location>
</feature>
<feature type="compositionally biased region" description="Basic and acidic residues" evidence="6">
    <location>
        <begin position="1403"/>
        <end position="1420"/>
    </location>
</feature>
<keyword evidence="4" id="KW-0804">Transcription</keyword>
<comment type="subcellular location">
    <subcellularLocation>
        <location evidence="1">Nucleus</location>
    </subcellularLocation>
</comment>
<evidence type="ECO:0000313" key="8">
    <source>
        <dbReference type="EnsemblPlants" id="ONIVA03G27260.1"/>
    </source>
</evidence>
<organism evidence="8">
    <name type="scientific">Oryza nivara</name>
    <name type="common">Indian wild rice</name>
    <name type="synonym">Oryza sativa f. spontanea</name>
    <dbReference type="NCBI Taxonomy" id="4536"/>
    <lineage>
        <taxon>Eukaryota</taxon>
        <taxon>Viridiplantae</taxon>
        <taxon>Streptophyta</taxon>
        <taxon>Embryophyta</taxon>
        <taxon>Tracheophyta</taxon>
        <taxon>Spermatophyta</taxon>
        <taxon>Magnoliopsida</taxon>
        <taxon>Liliopsida</taxon>
        <taxon>Poales</taxon>
        <taxon>Poaceae</taxon>
        <taxon>BOP clade</taxon>
        <taxon>Oryzoideae</taxon>
        <taxon>Oryzeae</taxon>
        <taxon>Oryzinae</taxon>
        <taxon>Oryza</taxon>
    </lineage>
</organism>
<reference evidence="8" key="2">
    <citation type="submission" date="2018-04" db="EMBL/GenBank/DDBJ databases">
        <title>OnivRS2 (Oryza nivara Reference Sequence Version 2).</title>
        <authorList>
            <person name="Zhang J."/>
            <person name="Kudrna D."/>
            <person name="Lee S."/>
            <person name="Talag J."/>
            <person name="Rajasekar S."/>
            <person name="Welchert J."/>
            <person name="Hsing Y.-I."/>
            <person name="Wing R.A."/>
        </authorList>
    </citation>
    <scope>NUCLEOTIDE SEQUENCE [LARGE SCALE GENOMIC DNA]</scope>
    <source>
        <strain evidence="8">SL10</strain>
    </source>
</reference>
<evidence type="ECO:0000256" key="6">
    <source>
        <dbReference type="SAM" id="MobiDB-lite"/>
    </source>
</evidence>
<evidence type="ECO:0000256" key="2">
    <source>
        <dbReference type="ARBA" id="ARBA00023015"/>
    </source>
</evidence>
<accession>A0A0E0GQK2</accession>
<feature type="compositionally biased region" description="Polar residues" evidence="6">
    <location>
        <begin position="1391"/>
        <end position="1402"/>
    </location>
</feature>
<dbReference type="SUPFAM" id="SSF101936">
    <property type="entry name" value="DNA-binding pseudobarrel domain"/>
    <property type="match status" value="8"/>
</dbReference>
<feature type="domain" description="TF-B3" evidence="7">
    <location>
        <begin position="943"/>
        <end position="1042"/>
    </location>
</feature>
<feature type="region of interest" description="Disordered" evidence="6">
    <location>
        <begin position="850"/>
        <end position="910"/>
    </location>
</feature>
<dbReference type="HOGENOM" id="CLU_004698_0_0_1"/>
<feature type="compositionally biased region" description="Low complexity" evidence="6">
    <location>
        <begin position="857"/>
        <end position="872"/>
    </location>
</feature>
<proteinExistence type="predicted"/>
<feature type="compositionally biased region" description="Polar residues" evidence="6">
    <location>
        <begin position="1056"/>
        <end position="1067"/>
    </location>
</feature>
<dbReference type="OMA" id="GNSKKWH"/>
<evidence type="ECO:0000256" key="5">
    <source>
        <dbReference type="ARBA" id="ARBA00023242"/>
    </source>
</evidence>
<feature type="region of interest" description="Disordered" evidence="6">
    <location>
        <begin position="1045"/>
        <end position="1108"/>
    </location>
</feature>
<dbReference type="PANTHER" id="PTHR31391:SF23">
    <property type="entry name" value="B3 DOMAIN-CONTAINING PROTEIN OS03G0619800"/>
    <property type="match status" value="1"/>
</dbReference>
<dbReference type="InterPro" id="IPR003340">
    <property type="entry name" value="B3_DNA-bd"/>
</dbReference>
<feature type="domain" description="TF-B3" evidence="7">
    <location>
        <begin position="210"/>
        <end position="310"/>
    </location>
</feature>
<dbReference type="eggNOG" id="ENOG502QSIS">
    <property type="taxonomic scope" value="Eukaryota"/>
</dbReference>
<dbReference type="GO" id="GO:0003677">
    <property type="term" value="F:DNA binding"/>
    <property type="evidence" value="ECO:0007669"/>
    <property type="project" value="UniProtKB-KW"/>
</dbReference>
<protein>
    <recommendedName>
        <fullName evidence="7">TF-B3 domain-containing protein</fullName>
    </recommendedName>
</protein>
<dbReference type="SMART" id="SM01019">
    <property type="entry name" value="B3"/>
    <property type="match status" value="8"/>
</dbReference>
<dbReference type="Gene3D" id="2.40.330.10">
    <property type="entry name" value="DNA-binding pseudobarrel domain"/>
    <property type="match status" value="8"/>
</dbReference>
<dbReference type="GO" id="GO:0005634">
    <property type="term" value="C:nucleus"/>
    <property type="evidence" value="ECO:0007669"/>
    <property type="project" value="UniProtKB-SubCell"/>
</dbReference>
<feature type="region of interest" description="Disordered" evidence="6">
    <location>
        <begin position="333"/>
        <end position="379"/>
    </location>
</feature>
<feature type="compositionally biased region" description="Basic and acidic residues" evidence="6">
    <location>
        <begin position="333"/>
        <end position="344"/>
    </location>
</feature>
<feature type="compositionally biased region" description="Low complexity" evidence="6">
    <location>
        <begin position="883"/>
        <end position="895"/>
    </location>
</feature>
<evidence type="ECO:0000256" key="4">
    <source>
        <dbReference type="ARBA" id="ARBA00023163"/>
    </source>
</evidence>
<evidence type="ECO:0000313" key="9">
    <source>
        <dbReference type="Proteomes" id="UP000006591"/>
    </source>
</evidence>
<name>A0A0E0GQK2_ORYNI</name>
<feature type="domain" description="TF-B3" evidence="7">
    <location>
        <begin position="1270"/>
        <end position="1363"/>
    </location>
</feature>
<dbReference type="CDD" id="cd10017">
    <property type="entry name" value="B3_DNA"/>
    <property type="match status" value="8"/>
</dbReference>